<evidence type="ECO:0000259" key="2">
    <source>
        <dbReference type="SMART" id="SM00594"/>
    </source>
</evidence>
<dbReference type="Pfam" id="PF14555">
    <property type="entry name" value="UBA_4"/>
    <property type="match status" value="1"/>
</dbReference>
<dbReference type="Proteomes" id="UP001608902">
    <property type="component" value="Unassembled WGS sequence"/>
</dbReference>
<organism evidence="3 4">
    <name type="scientific">Gnathostoma spinigerum</name>
    <dbReference type="NCBI Taxonomy" id="75299"/>
    <lineage>
        <taxon>Eukaryota</taxon>
        <taxon>Metazoa</taxon>
        <taxon>Ecdysozoa</taxon>
        <taxon>Nematoda</taxon>
        <taxon>Chromadorea</taxon>
        <taxon>Rhabditida</taxon>
        <taxon>Spirurina</taxon>
        <taxon>Gnathostomatomorpha</taxon>
        <taxon>Gnathostomatoidea</taxon>
        <taxon>Gnathostomatidae</taxon>
        <taxon>Gnathostoma</taxon>
    </lineage>
</organism>
<dbReference type="SUPFAM" id="SSF52833">
    <property type="entry name" value="Thioredoxin-like"/>
    <property type="match status" value="1"/>
</dbReference>
<dbReference type="PANTHER" id="PTHR23322">
    <property type="entry name" value="FAS-ASSOCIATED PROTEIN"/>
    <property type="match status" value="1"/>
</dbReference>
<dbReference type="EMBL" id="JBGFUD010009473">
    <property type="protein sequence ID" value="MFH4982510.1"/>
    <property type="molecule type" value="Genomic_DNA"/>
</dbReference>
<proteinExistence type="predicted"/>
<evidence type="ECO:0000313" key="3">
    <source>
        <dbReference type="EMBL" id="MFH4982510.1"/>
    </source>
</evidence>
<dbReference type="InterPro" id="IPR050730">
    <property type="entry name" value="UBX_domain-protein"/>
</dbReference>
<dbReference type="InterPro" id="IPR036249">
    <property type="entry name" value="Thioredoxin-like_sf"/>
</dbReference>
<sequence length="368" mass="41713">MTEPSENDVQSFISFTGNSDEKKAREYLEACSHNVAMAVDLYFHRQGNSSPSDVQGCSTSGRSRQSVSVSRHSPNASLSARTVNNTESRSTNQEKACTPDNDDIYEMEENHEVRAPIAPVRGVIVEQTFRQQYQTTTRRRTNSVFDAYRDFRTEAEEQLAALRSGSSAPVNVNRRASLQSLFRPPFELLFRGDWESARAEARRRGEWLLVNIQNAQEFACQALNRDVWSHASVRELITSNFLLWQVYSDSPDGNRISNYYNIHSYPAVFIIDPRTGEHLTKIRAADPATFCEQLTTFLEDFPNYDARDRHLIGVAAPVVSTDPTPSMSTAEDSSTDVKNISSLAGIRMQIRMFLYRSFHPLAKLFLFL</sequence>
<feature type="compositionally biased region" description="Polar residues" evidence="1">
    <location>
        <begin position="48"/>
        <end position="57"/>
    </location>
</feature>
<accession>A0ABD6ESI8</accession>
<dbReference type="PANTHER" id="PTHR23322:SF6">
    <property type="entry name" value="UBX DOMAIN-CONTAINING PROTEIN 7"/>
    <property type="match status" value="1"/>
</dbReference>
<keyword evidence="4" id="KW-1185">Reference proteome</keyword>
<dbReference type="InterPro" id="IPR006577">
    <property type="entry name" value="UAS"/>
</dbReference>
<name>A0ABD6ESI8_9BILA</name>
<comment type="caution">
    <text evidence="3">The sequence shown here is derived from an EMBL/GenBank/DDBJ whole genome shotgun (WGS) entry which is preliminary data.</text>
</comment>
<dbReference type="Gene3D" id="1.10.8.10">
    <property type="entry name" value="DNA helicase RuvA subunit, C-terminal domain"/>
    <property type="match status" value="1"/>
</dbReference>
<evidence type="ECO:0000313" key="4">
    <source>
        <dbReference type="Proteomes" id="UP001608902"/>
    </source>
</evidence>
<feature type="domain" description="UAS" evidence="2">
    <location>
        <begin position="177"/>
        <end position="299"/>
    </location>
</feature>
<dbReference type="AlphaFoldDB" id="A0ABD6ESI8"/>
<evidence type="ECO:0000256" key="1">
    <source>
        <dbReference type="SAM" id="MobiDB-lite"/>
    </source>
</evidence>
<dbReference type="Pfam" id="PF13899">
    <property type="entry name" value="Thioredoxin_7"/>
    <property type="match status" value="1"/>
</dbReference>
<protein>
    <recommendedName>
        <fullName evidence="2">UAS domain-containing protein</fullName>
    </recommendedName>
</protein>
<dbReference type="InterPro" id="IPR009060">
    <property type="entry name" value="UBA-like_sf"/>
</dbReference>
<feature type="compositionally biased region" description="Low complexity" evidence="1">
    <location>
        <begin position="58"/>
        <end position="73"/>
    </location>
</feature>
<feature type="compositionally biased region" description="Polar residues" evidence="1">
    <location>
        <begin position="74"/>
        <end position="95"/>
    </location>
</feature>
<reference evidence="3 4" key="1">
    <citation type="submission" date="2024-08" db="EMBL/GenBank/DDBJ databases">
        <title>Gnathostoma spinigerum genome.</title>
        <authorList>
            <person name="Gonzalez-Bertolin B."/>
            <person name="Monzon S."/>
            <person name="Zaballos A."/>
            <person name="Jimenez P."/>
            <person name="Dekumyoy P."/>
            <person name="Varona S."/>
            <person name="Cuesta I."/>
            <person name="Sumanam S."/>
            <person name="Adisakwattana P."/>
            <person name="Gasser R.B."/>
            <person name="Hernandez-Gonzalez A."/>
            <person name="Young N.D."/>
            <person name="Perteguer M.J."/>
        </authorList>
    </citation>
    <scope>NUCLEOTIDE SEQUENCE [LARGE SCALE GENOMIC DNA]</scope>
    <source>
        <strain evidence="3">AL3</strain>
        <tissue evidence="3">Liver</tissue>
    </source>
</reference>
<dbReference type="SUPFAM" id="SSF46934">
    <property type="entry name" value="UBA-like"/>
    <property type="match status" value="1"/>
</dbReference>
<gene>
    <name evidence="3" type="ORF">AB6A40_009219</name>
</gene>
<dbReference type="CDD" id="cd02958">
    <property type="entry name" value="UAS"/>
    <property type="match status" value="1"/>
</dbReference>
<dbReference type="SMART" id="SM00594">
    <property type="entry name" value="UAS"/>
    <property type="match status" value="1"/>
</dbReference>
<dbReference type="Gene3D" id="3.40.30.10">
    <property type="entry name" value="Glutaredoxin"/>
    <property type="match status" value="1"/>
</dbReference>
<feature type="region of interest" description="Disordered" evidence="1">
    <location>
        <begin position="48"/>
        <end position="100"/>
    </location>
</feature>